<dbReference type="PANTHER" id="PTHR12963">
    <property type="entry name" value="THYROID RECEPTOR INTERACTING PROTEIN RELATED"/>
    <property type="match status" value="1"/>
</dbReference>
<evidence type="ECO:0000313" key="4">
    <source>
        <dbReference type="Proteomes" id="UP001281761"/>
    </source>
</evidence>
<evidence type="ECO:0000313" key="3">
    <source>
        <dbReference type="EMBL" id="KAK2962360.1"/>
    </source>
</evidence>
<feature type="region of interest" description="Disordered" evidence="1">
    <location>
        <begin position="305"/>
        <end position="326"/>
    </location>
</feature>
<evidence type="ECO:0000259" key="2">
    <source>
        <dbReference type="Pfam" id="PF06221"/>
    </source>
</evidence>
<name>A0ABQ9YFD2_9EUKA</name>
<accession>A0ABQ9YFD2</accession>
<dbReference type="PANTHER" id="PTHR12963:SF4">
    <property type="entry name" value="ACTIVATING SIGNAL COINTEGRATOR 1"/>
    <property type="match status" value="1"/>
</dbReference>
<keyword evidence="4" id="KW-1185">Reference proteome</keyword>
<reference evidence="3 4" key="1">
    <citation type="journal article" date="2022" name="bioRxiv">
        <title>Genomics of Preaxostyla Flagellates Illuminates Evolutionary Transitions and the Path Towards Mitochondrial Loss.</title>
        <authorList>
            <person name="Novak L.V.F."/>
            <person name="Treitli S.C."/>
            <person name="Pyrih J."/>
            <person name="Halakuc P."/>
            <person name="Pipaliya S.V."/>
            <person name="Vacek V."/>
            <person name="Brzon O."/>
            <person name="Soukal P."/>
            <person name="Eme L."/>
            <person name="Dacks J.B."/>
            <person name="Karnkowska A."/>
            <person name="Elias M."/>
            <person name="Hampl V."/>
        </authorList>
    </citation>
    <scope>NUCLEOTIDE SEQUENCE [LARGE SCALE GENOMIC DNA]</scope>
    <source>
        <strain evidence="3">NAU3</strain>
        <tissue evidence="3">Gut</tissue>
    </source>
</reference>
<feature type="region of interest" description="Disordered" evidence="1">
    <location>
        <begin position="65"/>
        <end position="130"/>
    </location>
</feature>
<protein>
    <submittedName>
        <fullName evidence="3">Activating signal cointegrator 1</fullName>
    </submittedName>
</protein>
<gene>
    <name evidence="3" type="ORF">BLNAU_2603</name>
</gene>
<dbReference type="Proteomes" id="UP001281761">
    <property type="component" value="Unassembled WGS sequence"/>
</dbReference>
<dbReference type="Pfam" id="PF06221">
    <property type="entry name" value="zf-C2HC5"/>
    <property type="match status" value="1"/>
</dbReference>
<feature type="region of interest" description="Disordered" evidence="1">
    <location>
        <begin position="200"/>
        <end position="222"/>
    </location>
</feature>
<sequence length="401" mass="45953">MATEFCISTLRRVLGFDQVEEIAANILSLPTRSQIQHEVFSLLGQTVEVEMFLFQLFDLMKLPPENQQRTSTEPKQKKNRKKKAPTTSDPSIHDVPFDQLVQIEKSHSSQEQPTSSQRTSSSYRPKQAPSIHTALSESFVRERVFCECQARRHPLVSNCTHCGRVVCAREGAGECMTCHTNVDILPEQRNVVSEWEKEFYKSPGKEEEENTQNQPQNPWKRKSEELTLDQYIEHQNEQSGRRIGREIGESRDTIGESAQSADLEKALAYRDRLLKYDAEHTERSKVIDDEADFFEYEHNIWSKKSASTTDTGGNRPHRRRNEREDSRFKFDRNGKLIFQPSQKTVDESVLEVPVSGDAPIIHSMINTLSSKLTNSRNHQSLPVPNIIQRVQDDILEGDGEG</sequence>
<organism evidence="3 4">
    <name type="scientific">Blattamonas nauphoetae</name>
    <dbReference type="NCBI Taxonomy" id="2049346"/>
    <lineage>
        <taxon>Eukaryota</taxon>
        <taxon>Metamonada</taxon>
        <taxon>Preaxostyla</taxon>
        <taxon>Oxymonadida</taxon>
        <taxon>Blattamonas</taxon>
    </lineage>
</organism>
<dbReference type="InterPro" id="IPR039128">
    <property type="entry name" value="TRIP4-like"/>
</dbReference>
<proteinExistence type="predicted"/>
<dbReference type="EMBL" id="JARBJD010000011">
    <property type="protein sequence ID" value="KAK2962360.1"/>
    <property type="molecule type" value="Genomic_DNA"/>
</dbReference>
<evidence type="ECO:0000256" key="1">
    <source>
        <dbReference type="SAM" id="MobiDB-lite"/>
    </source>
</evidence>
<feature type="compositionally biased region" description="Polar residues" evidence="1">
    <location>
        <begin position="109"/>
        <end position="124"/>
    </location>
</feature>
<comment type="caution">
    <text evidence="3">The sequence shown here is derived from an EMBL/GenBank/DDBJ whole genome shotgun (WGS) entry which is preliminary data.</text>
</comment>
<dbReference type="InterPro" id="IPR009349">
    <property type="entry name" value="TRIP4/RQT4_C2HC5_Znf"/>
</dbReference>
<feature type="domain" description="TRIP4/RQT4 C2HC5-type zinc finger" evidence="2">
    <location>
        <begin position="145"/>
        <end position="182"/>
    </location>
</feature>